<evidence type="ECO:0000256" key="1">
    <source>
        <dbReference type="ARBA" id="ARBA00023239"/>
    </source>
</evidence>
<proteinExistence type="predicted"/>
<evidence type="ECO:0000313" key="3">
    <source>
        <dbReference type="EMBL" id="TQO20048.1"/>
    </source>
</evidence>
<keyword evidence="4" id="KW-1185">Reference proteome</keyword>
<dbReference type="InterPro" id="IPR032466">
    <property type="entry name" value="Metal_Hydrolase"/>
</dbReference>
<dbReference type="Pfam" id="PF04909">
    <property type="entry name" value="Amidohydro_2"/>
    <property type="match status" value="1"/>
</dbReference>
<dbReference type="CDD" id="cd01292">
    <property type="entry name" value="metallo-dependent_hydrolases"/>
    <property type="match status" value="1"/>
</dbReference>
<dbReference type="InterPro" id="IPR006680">
    <property type="entry name" value="Amidohydro-rel"/>
</dbReference>
<comment type="caution">
    <text evidence="3">The sequence shown here is derived from an EMBL/GenBank/DDBJ whole genome shotgun (WGS) entry which is preliminary data.</text>
</comment>
<protein>
    <recommendedName>
        <fullName evidence="2">Amidohydrolase-related domain-containing protein</fullName>
    </recommendedName>
</protein>
<keyword evidence="1" id="KW-0456">Lyase</keyword>
<sequence length="362" mass="40316">MAPKWPLLRTAAGFVFGATTEKRQPTHENVQRVNPPDRTISSVPIDRLRGGMGSYLSTETNPQLTATAEQDTGPIAPEDIVAIDFHTHVLRATSGMVGPSAHEESLRALFGFGELPDLRQMAREYRARRMAFVVFDVDDFASTGQEKAVSDREIARIALEFPDVIIPFGSVDPNRGAQAVVEAAELVDEHNIRGFKFHPTQQRFYPSDKEFYPLYEELESRGVPALFHSGVTGVGRGEPGGAGMRLKYSNPIYLDDIAVDFPALKIVIAHPSFPWQDEAIAIAQHKPNVFIDLSGWSPKYFPENLIKQINGPLSGKVLFGSDYPALTPERWMTDFEALSIKDAIRPLVYRRNAEKLLGWPEN</sequence>
<dbReference type="SUPFAM" id="SSF51556">
    <property type="entry name" value="Metallo-dependent hydrolases"/>
    <property type="match status" value="1"/>
</dbReference>
<dbReference type="PANTHER" id="PTHR21240:SF19">
    <property type="entry name" value="CATALYTIC_ HYDROLASE"/>
    <property type="match status" value="1"/>
</dbReference>
<organism evidence="3 4">
    <name type="scientific">Rhodoglobus vestalii</name>
    <dbReference type="NCBI Taxonomy" id="193384"/>
    <lineage>
        <taxon>Bacteria</taxon>
        <taxon>Bacillati</taxon>
        <taxon>Actinomycetota</taxon>
        <taxon>Actinomycetes</taxon>
        <taxon>Micrococcales</taxon>
        <taxon>Microbacteriaceae</taxon>
        <taxon>Rhodoglobus</taxon>
    </lineage>
</organism>
<dbReference type="InterPro" id="IPR032465">
    <property type="entry name" value="ACMSD"/>
</dbReference>
<accession>A0A8H2PYT3</accession>
<evidence type="ECO:0000259" key="2">
    <source>
        <dbReference type="Pfam" id="PF04909"/>
    </source>
</evidence>
<dbReference type="PANTHER" id="PTHR21240">
    <property type="entry name" value="2-AMINO-3-CARBOXYLMUCONATE-6-SEMIALDEHYDE DECARBOXYLASE"/>
    <property type="match status" value="1"/>
</dbReference>
<feature type="domain" description="Amidohydrolase-related" evidence="2">
    <location>
        <begin position="83"/>
        <end position="358"/>
    </location>
</feature>
<dbReference type="GO" id="GO:0016831">
    <property type="term" value="F:carboxy-lyase activity"/>
    <property type="evidence" value="ECO:0007669"/>
    <property type="project" value="InterPro"/>
</dbReference>
<evidence type="ECO:0000313" key="4">
    <source>
        <dbReference type="Proteomes" id="UP000316560"/>
    </source>
</evidence>
<reference evidence="3 4" key="1">
    <citation type="submission" date="2019-06" db="EMBL/GenBank/DDBJ databases">
        <title>Sequencing the genomes of 1000 actinobacteria strains.</title>
        <authorList>
            <person name="Klenk H.-P."/>
        </authorList>
    </citation>
    <scope>NUCLEOTIDE SEQUENCE [LARGE SCALE GENOMIC DNA]</scope>
    <source>
        <strain evidence="3 4">DSM 21947</strain>
    </source>
</reference>
<dbReference type="Gene3D" id="3.20.20.140">
    <property type="entry name" value="Metal-dependent hydrolases"/>
    <property type="match status" value="1"/>
</dbReference>
<dbReference type="EMBL" id="VFRA01000001">
    <property type="protein sequence ID" value="TQO20048.1"/>
    <property type="molecule type" value="Genomic_DNA"/>
</dbReference>
<dbReference type="Proteomes" id="UP000316560">
    <property type="component" value="Unassembled WGS sequence"/>
</dbReference>
<dbReference type="AlphaFoldDB" id="A0A8H2PYT3"/>
<name>A0A8H2PYT3_9MICO</name>
<gene>
    <name evidence="3" type="ORF">FB472_1656</name>
</gene>
<dbReference type="GO" id="GO:0016787">
    <property type="term" value="F:hydrolase activity"/>
    <property type="evidence" value="ECO:0007669"/>
    <property type="project" value="InterPro"/>
</dbReference>